<dbReference type="AlphaFoldDB" id="A0A830GTU5"/>
<dbReference type="PANTHER" id="PTHR33279">
    <property type="entry name" value="SULFUR CARRIER PROTEIN YEDF-RELATED"/>
    <property type="match status" value="1"/>
</dbReference>
<comment type="caution">
    <text evidence="2">The sequence shown here is derived from an EMBL/GenBank/DDBJ whole genome shotgun (WGS) entry which is preliminary data.</text>
</comment>
<accession>A0A830GTU5</accession>
<evidence type="ECO:0000313" key="3">
    <source>
        <dbReference type="Proteomes" id="UP000610960"/>
    </source>
</evidence>
<dbReference type="Pfam" id="PF01206">
    <property type="entry name" value="TusA"/>
    <property type="match status" value="1"/>
</dbReference>
<keyword evidence="3" id="KW-1185">Reference proteome</keyword>
<dbReference type="InterPro" id="IPR001455">
    <property type="entry name" value="TusA-like"/>
</dbReference>
<dbReference type="OrthoDB" id="45650at2157"/>
<dbReference type="Gene3D" id="3.30.110.40">
    <property type="entry name" value="TusA-like domain"/>
    <property type="match status" value="1"/>
</dbReference>
<evidence type="ECO:0000259" key="1">
    <source>
        <dbReference type="PROSITE" id="PS01148"/>
    </source>
</evidence>
<protein>
    <recommendedName>
        <fullName evidence="1">UPF0033 domain-containing protein</fullName>
    </recommendedName>
</protein>
<dbReference type="PANTHER" id="PTHR33279:SF18">
    <property type="entry name" value="SULFUR CARRIER PROTEIN MJ0990-RELATED"/>
    <property type="match status" value="1"/>
</dbReference>
<dbReference type="PROSITE" id="PS01148">
    <property type="entry name" value="UPF0033"/>
    <property type="match status" value="1"/>
</dbReference>
<dbReference type="Proteomes" id="UP000610960">
    <property type="component" value="Unassembled WGS sequence"/>
</dbReference>
<feature type="domain" description="UPF0033" evidence="1">
    <location>
        <begin position="14"/>
        <end position="38"/>
    </location>
</feature>
<proteinExistence type="predicted"/>
<evidence type="ECO:0000313" key="2">
    <source>
        <dbReference type="EMBL" id="GGP19310.1"/>
    </source>
</evidence>
<dbReference type="EMBL" id="BMNL01000001">
    <property type="protein sequence ID" value="GGP19310.1"/>
    <property type="molecule type" value="Genomic_DNA"/>
</dbReference>
<name>A0A830GTU5_9CREN</name>
<dbReference type="SUPFAM" id="SSF64307">
    <property type="entry name" value="SirA-like"/>
    <property type="match status" value="1"/>
</dbReference>
<gene>
    <name evidence="2" type="ORF">GCM10007981_02480</name>
</gene>
<organism evidence="2 3">
    <name type="scientific">Thermocladium modestius</name>
    <dbReference type="NCBI Taxonomy" id="62609"/>
    <lineage>
        <taxon>Archaea</taxon>
        <taxon>Thermoproteota</taxon>
        <taxon>Thermoprotei</taxon>
        <taxon>Thermoproteales</taxon>
        <taxon>Thermoproteaceae</taxon>
        <taxon>Thermocladium</taxon>
    </lineage>
</organism>
<sequence length="83" mass="9418">MQEQLIKKEGRYVLDLRGFICPYPQIYTVKALQNVEGGAIIDVLIDNPASCNTVPSIVTRNGHSVLENVKEGNYWRITIKKKE</sequence>
<reference evidence="2" key="2">
    <citation type="submission" date="2020-09" db="EMBL/GenBank/DDBJ databases">
        <authorList>
            <person name="Sun Q."/>
            <person name="Ohkuma M."/>
        </authorList>
    </citation>
    <scope>NUCLEOTIDE SEQUENCE</scope>
    <source>
        <strain evidence="2">JCM 10088</strain>
    </source>
</reference>
<reference evidence="2" key="1">
    <citation type="journal article" date="2014" name="Int. J. Syst. Evol. Microbiol.">
        <title>Complete genome sequence of Corynebacterium casei LMG S-19264T (=DSM 44701T), isolated from a smear-ripened cheese.</title>
        <authorList>
            <consortium name="US DOE Joint Genome Institute (JGI-PGF)"/>
            <person name="Walter F."/>
            <person name="Albersmeier A."/>
            <person name="Kalinowski J."/>
            <person name="Ruckert C."/>
        </authorList>
    </citation>
    <scope>NUCLEOTIDE SEQUENCE</scope>
    <source>
        <strain evidence="2">JCM 10088</strain>
    </source>
</reference>
<dbReference type="InterPro" id="IPR036868">
    <property type="entry name" value="TusA-like_sf"/>
</dbReference>
<dbReference type="RefSeq" id="WP_188595652.1">
    <property type="nucleotide sequence ID" value="NZ_BMNL01000001.1"/>
</dbReference>
<dbReference type="CDD" id="cd00291">
    <property type="entry name" value="SirA_YedF_YeeD"/>
    <property type="match status" value="1"/>
</dbReference>